<dbReference type="EMBL" id="GQ455408">
    <property type="protein sequence ID" value="ACV72069.1"/>
    <property type="molecule type" value="mRNA"/>
</dbReference>
<dbReference type="InterPro" id="IPR011992">
    <property type="entry name" value="EF-hand-dom_pair"/>
</dbReference>
<dbReference type="SUPFAM" id="SSF100895">
    <property type="entry name" value="Kazal-type serine protease inhibitors"/>
    <property type="match status" value="1"/>
</dbReference>
<dbReference type="Pfam" id="PF07648">
    <property type="entry name" value="Kazal_2"/>
    <property type="match status" value="1"/>
</dbReference>
<dbReference type="GO" id="GO:0005518">
    <property type="term" value="F:collagen binding"/>
    <property type="evidence" value="ECO:0007669"/>
    <property type="project" value="TreeGrafter"/>
</dbReference>
<evidence type="ECO:0000313" key="10">
    <source>
        <dbReference type="EMBL" id="ACV72069.1"/>
    </source>
</evidence>
<dbReference type="PANTHER" id="PTHR13866">
    <property type="entry name" value="SPARC OSTEONECTIN"/>
    <property type="match status" value="1"/>
</dbReference>
<feature type="domain" description="SPARC/Testican calcium-binding" evidence="9">
    <location>
        <begin position="119"/>
        <end position="230"/>
    </location>
</feature>
<sequence length="247" mass="28528">MKVLVFLVLCLFVADAIAAKKVKNDDKENALENPCDNISCGLGETCVIKPNRKAACECIEECYENKDPRAMVCSTQNVTFPSECELYRQRCLCRNKDKECDKPKYKKGHLHYFGTCKVMDKCTDFEFSEFPGRMAQWLYHVMDELAKRKDLTKEEIKMAREARRSNKKWVLPVIWKFCDLDISHDMRVTSRELLPITAPLMPYEHCTGPFIESCDANKDDVISLAEWGKCLNLEDDEIENKCAALRD</sequence>
<dbReference type="GO" id="GO:0050840">
    <property type="term" value="F:extracellular matrix binding"/>
    <property type="evidence" value="ECO:0007669"/>
    <property type="project" value="TreeGrafter"/>
</dbReference>
<dbReference type="InterPro" id="IPR018247">
    <property type="entry name" value="EF_Hand_1_Ca_BS"/>
</dbReference>
<keyword evidence="3 7" id="KW-0732">Signal</keyword>
<dbReference type="PROSITE" id="PS00018">
    <property type="entry name" value="EF_HAND_1"/>
    <property type="match status" value="1"/>
</dbReference>
<keyword evidence="6" id="KW-0325">Glycoprotein</keyword>
<evidence type="ECO:0000259" key="8">
    <source>
        <dbReference type="Pfam" id="PF07648"/>
    </source>
</evidence>
<dbReference type="InterPro" id="IPR036058">
    <property type="entry name" value="Kazal_dom_sf"/>
</dbReference>
<evidence type="ECO:0000256" key="6">
    <source>
        <dbReference type="ARBA" id="ARBA00023180"/>
    </source>
</evidence>
<evidence type="ECO:0000256" key="4">
    <source>
        <dbReference type="ARBA" id="ARBA00022837"/>
    </source>
</evidence>
<dbReference type="InterPro" id="IPR002350">
    <property type="entry name" value="Kazal_dom"/>
</dbReference>
<dbReference type="GO" id="GO:0005509">
    <property type="term" value="F:calcium ion binding"/>
    <property type="evidence" value="ECO:0007669"/>
    <property type="project" value="InterPro"/>
</dbReference>
<dbReference type="CDD" id="cd16231">
    <property type="entry name" value="EFh_SPARC_like"/>
    <property type="match status" value="1"/>
</dbReference>
<reference evidence="10" key="1">
    <citation type="submission" date="2009-08" db="EMBL/GenBank/DDBJ databases">
        <title>Phragmatopoma lapidosa Hypothetical Osteonectin-like protein.</title>
        <authorList>
            <person name="Levasseur D.R."/>
            <person name="DePriest A.M."/>
            <person name="Dean M.A."/>
        </authorList>
    </citation>
    <scope>NUCLEOTIDE SEQUENCE</scope>
</reference>
<organism evidence="10">
    <name type="scientific">Phragmatopoma lapidosa</name>
    <dbReference type="NCBI Taxonomy" id="341668"/>
    <lineage>
        <taxon>Eukaryota</taxon>
        <taxon>Metazoa</taxon>
        <taxon>Spiralia</taxon>
        <taxon>Lophotrochozoa</taxon>
        <taxon>Annelida</taxon>
        <taxon>Polychaeta</taxon>
        <taxon>Sedentaria</taxon>
        <taxon>Canalipalpata</taxon>
        <taxon>Sabellida</taxon>
        <taxon>Sabellariidae</taxon>
        <taxon>Phragmatopoma</taxon>
    </lineage>
</organism>
<dbReference type="AlphaFoldDB" id="C9E3A3"/>
<dbReference type="SUPFAM" id="SSF47473">
    <property type="entry name" value="EF-hand"/>
    <property type="match status" value="1"/>
</dbReference>
<feature type="domain" description="Kazal-like" evidence="8">
    <location>
        <begin position="57"/>
        <end position="106"/>
    </location>
</feature>
<evidence type="ECO:0000256" key="1">
    <source>
        <dbReference type="ARBA" id="ARBA00004613"/>
    </source>
</evidence>
<comment type="subcellular location">
    <subcellularLocation>
        <location evidence="1">Secreted</location>
    </subcellularLocation>
</comment>
<evidence type="ECO:0000259" key="9">
    <source>
        <dbReference type="Pfam" id="PF10591"/>
    </source>
</evidence>
<dbReference type="Gene3D" id="3.30.60.30">
    <property type="match status" value="1"/>
</dbReference>
<proteinExistence type="evidence at transcript level"/>
<evidence type="ECO:0000256" key="2">
    <source>
        <dbReference type="ARBA" id="ARBA00022525"/>
    </source>
</evidence>
<keyword evidence="4" id="KW-0106">Calcium</keyword>
<dbReference type="Gene3D" id="1.10.238.10">
    <property type="entry name" value="EF-hand"/>
    <property type="match status" value="1"/>
</dbReference>
<feature type="chain" id="PRO_5002996776" evidence="7">
    <location>
        <begin position="19"/>
        <end position="247"/>
    </location>
</feature>
<feature type="signal peptide" evidence="7">
    <location>
        <begin position="1"/>
        <end position="18"/>
    </location>
</feature>
<name>C9E3A3_9ANNE</name>
<accession>C9E3A3</accession>
<evidence type="ECO:0000256" key="7">
    <source>
        <dbReference type="SAM" id="SignalP"/>
    </source>
</evidence>
<keyword evidence="2" id="KW-0964">Secreted</keyword>
<dbReference type="InterPro" id="IPR019577">
    <property type="entry name" value="SPARC/Testican_Ca-bd-dom"/>
</dbReference>
<keyword evidence="5" id="KW-1015">Disulfide bond</keyword>
<evidence type="ECO:0000256" key="3">
    <source>
        <dbReference type="ARBA" id="ARBA00022729"/>
    </source>
</evidence>
<dbReference type="PANTHER" id="PTHR13866:SF14">
    <property type="entry name" value="BM-40"/>
    <property type="match status" value="1"/>
</dbReference>
<dbReference type="GO" id="GO:0005615">
    <property type="term" value="C:extracellular space"/>
    <property type="evidence" value="ECO:0007669"/>
    <property type="project" value="TreeGrafter"/>
</dbReference>
<evidence type="ECO:0000256" key="5">
    <source>
        <dbReference type="ARBA" id="ARBA00023157"/>
    </source>
</evidence>
<dbReference type="Pfam" id="PF10591">
    <property type="entry name" value="SPARC_Ca_bdg"/>
    <property type="match status" value="1"/>
</dbReference>
<protein>
    <submittedName>
        <fullName evidence="10">Osteonectin-like protein</fullName>
    </submittedName>
</protein>